<accession>A0A9Q2FM63</accession>
<reference evidence="2" key="1">
    <citation type="submission" date="2020-04" db="EMBL/GenBank/DDBJ databases">
        <authorList>
            <person name="Sombolestani A."/>
        </authorList>
    </citation>
    <scope>NUCLEOTIDE SEQUENCE</scope>
    <source>
        <strain evidence="2">R71697</strain>
    </source>
</reference>
<sequence>MTSTPLSSKNWFPKASAGLVLGLGLSLALVGIVGLLCHTNGDPRSPASQYLMWLVAPVWTAVLGVCFMFRTGWRAWGVLGAINILLWGAYMGLRSVMS</sequence>
<reference evidence="2" key="2">
    <citation type="submission" date="2020-11" db="EMBL/GenBank/DDBJ databases">
        <title>Description of novel Gluconobacter species.</title>
        <authorList>
            <person name="Cleenwerck I."/>
            <person name="Cnockaert M."/>
            <person name="Borremans W."/>
            <person name="Wieme A.D."/>
            <person name="De Vuyst L."/>
            <person name="Vandamme P."/>
        </authorList>
    </citation>
    <scope>NUCLEOTIDE SEQUENCE</scope>
    <source>
        <strain evidence="2">R71697</strain>
    </source>
</reference>
<evidence type="ECO:0000313" key="3">
    <source>
        <dbReference type="Proteomes" id="UP000661006"/>
    </source>
</evidence>
<evidence type="ECO:0000256" key="1">
    <source>
        <dbReference type="SAM" id="Phobius"/>
    </source>
</evidence>
<keyword evidence="1" id="KW-0812">Transmembrane</keyword>
<protein>
    <recommendedName>
        <fullName evidence="4">Transmembrane protein</fullName>
    </recommendedName>
</protein>
<feature type="transmembrane region" description="Helical" evidence="1">
    <location>
        <begin position="50"/>
        <end position="70"/>
    </location>
</feature>
<dbReference type="Proteomes" id="UP000661006">
    <property type="component" value="Unassembled WGS sequence"/>
</dbReference>
<feature type="transmembrane region" description="Helical" evidence="1">
    <location>
        <begin position="15"/>
        <end position="38"/>
    </location>
</feature>
<name>A0A9Q2FM63_GLUJA</name>
<proteinExistence type="predicted"/>
<gene>
    <name evidence="2" type="ORF">HKD32_11395</name>
</gene>
<dbReference type="EMBL" id="JABCQN010000005">
    <property type="protein sequence ID" value="MBF0871449.1"/>
    <property type="molecule type" value="Genomic_DNA"/>
</dbReference>
<evidence type="ECO:0000313" key="2">
    <source>
        <dbReference type="EMBL" id="MBF0871449.1"/>
    </source>
</evidence>
<comment type="caution">
    <text evidence="2">The sequence shown here is derived from an EMBL/GenBank/DDBJ whole genome shotgun (WGS) entry which is preliminary data.</text>
</comment>
<feature type="transmembrane region" description="Helical" evidence="1">
    <location>
        <begin position="76"/>
        <end position="93"/>
    </location>
</feature>
<evidence type="ECO:0008006" key="4">
    <source>
        <dbReference type="Google" id="ProtNLM"/>
    </source>
</evidence>
<dbReference type="GeneID" id="81475304"/>
<dbReference type="AlphaFoldDB" id="A0A9Q2FM63"/>
<keyword evidence="1" id="KW-1133">Transmembrane helix</keyword>
<keyword evidence="1" id="KW-0472">Membrane</keyword>
<dbReference type="RefSeq" id="WP_023945537.1">
    <property type="nucleotide sequence ID" value="NZ_CP191376.1"/>
</dbReference>
<organism evidence="2 3">
    <name type="scientific">Gluconobacter japonicus</name>
    <dbReference type="NCBI Taxonomy" id="376620"/>
    <lineage>
        <taxon>Bacteria</taxon>
        <taxon>Pseudomonadati</taxon>
        <taxon>Pseudomonadota</taxon>
        <taxon>Alphaproteobacteria</taxon>
        <taxon>Acetobacterales</taxon>
        <taxon>Acetobacteraceae</taxon>
        <taxon>Gluconobacter</taxon>
    </lineage>
</organism>